<dbReference type="PANTHER" id="PTHR47289:SF2">
    <property type="entry name" value="TRANSCRIPTION FACTOR, PUTATIVE (DUF1664)-RELATED"/>
    <property type="match status" value="1"/>
</dbReference>
<feature type="region of interest" description="Disordered" evidence="1">
    <location>
        <begin position="180"/>
        <end position="220"/>
    </location>
</feature>
<sequence>MALPLGKLTILIGAAFSKEGGLPDVSNLVSGAFKMVFRQLKQDEPSKSASKPHDDVLVAQVNSLRHEIQLLGSNRPITIVSPSGSGGRNYGLIIIVGVIGYGYVWWKGTKRELSSEIDMMGRRLDANTEVIQETIQEVAKLQDGTSFIKDDVKAVFDAFENLASKVCRIEGNQALPSTSSLPALEAAPMAPSSKTLSLPPASPDESQSPSTPNVAQKSRGLLQHTQSMSGLKDINESSSSHNTSSNGIYFGGNGASGSSSGVLGRINKEGGMLYLVEYVLLKELLDNEKRLKVNLQEHEPKILLETTFNMSNGYYISCYYNGLVSSQLLCLF</sequence>
<accession>O48693</accession>
<dbReference type="InterPro" id="IPR012458">
    <property type="entry name" value="DUF1664"/>
</dbReference>
<reference evidence="3" key="1">
    <citation type="submission" date="1998-02" db="EMBL/GenBank/DDBJ databases">
        <authorList>
            <person name="Federspiel N.A."/>
            <person name="Palm C.J."/>
            <person name="Conway A.B."/>
            <person name="Kurtz D.B."/>
            <person name="Conway A.R."/>
            <person name="Au M."/>
            <person name="Araujo R."/>
            <person name="Buehler E."/>
            <person name="Dewar K."/>
            <person name="Feng J."/>
            <person name="Kim C."/>
            <person name="Li Y."/>
            <person name="Oji O."/>
            <person name="Osborne B.I."/>
            <person name="Shinn P."/>
            <person name="Sun H."/>
            <person name="Toriumi M."/>
            <person name="Vysotskaia V.S."/>
            <person name="Yu G."/>
            <person name="Ecker J."/>
            <person name="Theologis A."/>
            <person name="Davis R.W."/>
        </authorList>
    </citation>
    <scope>NUCLEOTIDE SEQUENCE</scope>
</reference>
<evidence type="ECO:0000256" key="1">
    <source>
        <dbReference type="SAM" id="MobiDB-lite"/>
    </source>
</evidence>
<dbReference type="PANTHER" id="PTHR47289">
    <property type="entry name" value="TRANSCRIPTION FACTOR, PUTATIVE (DUF1664)-RELATED"/>
    <property type="match status" value="1"/>
</dbReference>
<name>O48693_ARATH</name>
<dbReference type="ExpressionAtlas" id="O48693">
    <property type="expression patterns" value="baseline and differential"/>
</dbReference>
<dbReference type="EMBL" id="AC002396">
    <property type="protein sequence ID" value="AAC00587.1"/>
    <property type="molecule type" value="Genomic_DNA"/>
</dbReference>
<proteinExistence type="predicted"/>
<organism evidence="3">
    <name type="scientific">Arabidopsis thaliana</name>
    <name type="common">Mouse-ear cress</name>
    <dbReference type="NCBI Taxonomy" id="3702"/>
    <lineage>
        <taxon>Eukaryota</taxon>
        <taxon>Viridiplantae</taxon>
        <taxon>Streptophyta</taxon>
        <taxon>Embryophyta</taxon>
        <taxon>Tracheophyta</taxon>
        <taxon>Spermatophyta</taxon>
        <taxon>Magnoliopsida</taxon>
        <taxon>eudicotyledons</taxon>
        <taxon>Gunneridae</taxon>
        <taxon>Pentapetalae</taxon>
        <taxon>rosids</taxon>
        <taxon>malvids</taxon>
        <taxon>Brassicales</taxon>
        <taxon>Brassicaceae</taxon>
        <taxon>Camelineae</taxon>
        <taxon>Arabidopsis</taxon>
    </lineage>
</organism>
<evidence type="ECO:0000259" key="2">
    <source>
        <dbReference type="Pfam" id="PF07889"/>
    </source>
</evidence>
<gene>
    <name evidence="3" type="primary">F3I6.20</name>
</gene>
<feature type="compositionally biased region" description="Polar residues" evidence="1">
    <location>
        <begin position="204"/>
        <end position="216"/>
    </location>
</feature>
<protein>
    <submittedName>
        <fullName evidence="3">F3I6.20 protein</fullName>
    </submittedName>
</protein>
<reference key="2">
    <citation type="journal article" date="2000" name="Nature">
        <title>Sequence and analysis of chromosome 1 of the plant Arabidopsis thaliana.</title>
        <authorList>
            <person name="Theologis A."/>
            <person name="Ecker J.R."/>
            <person name="Palm C.J."/>
            <person name="Federspiel N.A."/>
            <person name="Kaul S."/>
            <person name="White O."/>
            <person name="Alonso J."/>
            <person name="Altafi H."/>
            <person name="Araujo R."/>
            <person name="Bowman C.L."/>
            <person name="Brooks S.Y."/>
            <person name="Buehler E."/>
            <person name="Chan A."/>
            <person name="Chao Q."/>
            <person name="Chen H."/>
            <person name="Cheuk R.F."/>
            <person name="Chin C.W."/>
            <person name="Chung M.K."/>
            <person name="Conn L."/>
            <person name="Conway A.B."/>
            <person name="Conway A.R."/>
            <person name="Creasy T.H."/>
            <person name="Dewar K."/>
            <person name="Dunn P."/>
            <person name="Etgu P."/>
            <person name="Feldblyum T.V."/>
            <person name="Feng J."/>
            <person name="Fong B."/>
            <person name="Fujii C.Y."/>
            <person name="Gill J.E."/>
            <person name="Goldsmith A.D."/>
            <person name="Haas B."/>
            <person name="Hansen N.F."/>
            <person name="Hughes B."/>
            <person name="Huizar L."/>
            <person name="Hunter J.L."/>
            <person name="Jenkins J."/>
            <person name="Johnson-Hopson C."/>
            <person name="Khan S."/>
            <person name="Khaykin E."/>
            <person name="Kim C.J."/>
            <person name="Koo H.L."/>
            <person name="Kremenetskaia I."/>
            <person name="Kurtz D.B."/>
            <person name="Kwan A."/>
            <person name="Lam B."/>
            <person name="Langin-Hooper S."/>
            <person name="Lee A."/>
            <person name="Lee J.M."/>
            <person name="Lenz C.A."/>
            <person name="Li J.H."/>
            <person name="Li Y."/>
            <person name="Lin X."/>
            <person name="Liu S.X."/>
            <person name="Liu Z.A."/>
            <person name="Luros J.S."/>
            <person name="Maiti R."/>
            <person name="Marziali A."/>
            <person name="Militscher J."/>
            <person name="Miranda M."/>
            <person name="Nguyen M."/>
            <person name="Nierman W.C."/>
            <person name="Osborne B.I."/>
            <person name="Pai G."/>
            <person name="Peterson J."/>
            <person name="Pham P.K."/>
            <person name="Rizzo M."/>
            <person name="Rooney T."/>
            <person name="Rowley D."/>
            <person name="Sakano H."/>
            <person name="Salzberg S.L."/>
            <person name="Schwartz J.R."/>
            <person name="Shinn P."/>
            <person name="Southwick A.M."/>
            <person name="Sun H."/>
            <person name="Tallon L.J."/>
            <person name="Tambunga G."/>
            <person name="Toriumi M.J."/>
            <person name="Town C.D."/>
            <person name="Utterback T."/>
            <person name="Van Aken S."/>
            <person name="Vaysberg M."/>
            <person name="Vysotskaia V.S."/>
            <person name="Walker M."/>
            <person name="Wu D."/>
            <person name="Yu G."/>
            <person name="Fraser C.M."/>
            <person name="Venter J.C."/>
            <person name="Davis R.W."/>
        </authorList>
    </citation>
    <scope>NUCLEOTIDE SEQUENCE [LARGE SCALE GENOMIC DNA]</scope>
    <source>
        <strain>cv. Columbia</strain>
    </source>
</reference>
<dbReference type="AlphaFoldDB" id="O48693"/>
<dbReference type="PIR" id="T00657">
    <property type="entry name" value="T00657"/>
</dbReference>
<evidence type="ECO:0000313" key="3">
    <source>
        <dbReference type="EMBL" id="AAC00587.1"/>
    </source>
</evidence>
<feature type="domain" description="DUF1664" evidence="2">
    <location>
        <begin position="109"/>
        <end position="173"/>
    </location>
</feature>
<dbReference type="Pfam" id="PF07889">
    <property type="entry name" value="DUF1664"/>
    <property type="match status" value="1"/>
</dbReference>